<evidence type="ECO:0000313" key="16">
    <source>
        <dbReference type="EMBL" id="MCZ3844646.1"/>
    </source>
</evidence>
<evidence type="ECO:0000256" key="14">
    <source>
        <dbReference type="SAM" id="SignalP"/>
    </source>
</evidence>
<evidence type="ECO:0000256" key="10">
    <source>
        <dbReference type="PIRSR" id="PIRSR603469-4"/>
    </source>
</evidence>
<comment type="similarity">
    <text evidence="1 11">Belongs to the glycosyl hydrolase 68 family.</text>
</comment>
<reference evidence="16" key="1">
    <citation type="submission" date="2022-01" db="EMBL/GenBank/DDBJ databases">
        <title>VMRC isolate genome collection.</title>
        <authorList>
            <person name="France M."/>
            <person name="Rutt L."/>
            <person name="Humphrys M."/>
            <person name="Ravel J."/>
        </authorList>
    </citation>
    <scope>NUCLEOTIDE SEQUENCE</scope>
    <source>
        <strain evidence="16">C0127B5</strain>
    </source>
</reference>
<evidence type="ECO:0000256" key="7">
    <source>
        <dbReference type="PIRSR" id="PIRSR603469-1"/>
    </source>
</evidence>
<feature type="binding site" evidence="8">
    <location>
        <begin position="404"/>
        <end position="405"/>
    </location>
    <ligand>
        <name>substrate</name>
    </ligand>
</feature>
<evidence type="ECO:0000256" key="8">
    <source>
        <dbReference type="PIRSR" id="PIRSR603469-2"/>
    </source>
</evidence>
<keyword evidence="9" id="KW-0479">Metal-binding</keyword>
<feature type="site" description="Transition state stabilizer" evidence="10">
    <location>
        <position position="405"/>
    </location>
</feature>
<feature type="chain" id="PRO_5042963697" evidence="14">
    <location>
        <begin position="33"/>
        <end position="770"/>
    </location>
</feature>
<name>A0AAP3GW62_9LACO</name>
<dbReference type="GO" id="GO:0009758">
    <property type="term" value="P:carbohydrate utilization"/>
    <property type="evidence" value="ECO:0007669"/>
    <property type="project" value="InterPro"/>
</dbReference>
<evidence type="ECO:0000256" key="4">
    <source>
        <dbReference type="ARBA" id="ARBA00022729"/>
    </source>
</evidence>
<dbReference type="Pfam" id="PF02435">
    <property type="entry name" value="Glyco_hydro_68"/>
    <property type="match status" value="1"/>
</dbReference>
<dbReference type="InterPro" id="IPR023296">
    <property type="entry name" value="Glyco_hydro_beta-prop_sf"/>
</dbReference>
<feature type="compositionally biased region" description="Low complexity" evidence="12">
    <location>
        <begin position="42"/>
        <end position="54"/>
    </location>
</feature>
<sequence>MVKKMKKAALGLATFAATTVLSVSMNNSVVKAADKANDNNDKNTTSNTTVDNTAAVQDNVEKAQSAVANAETAEEAASAQKVLAQSKIALTTMAALDKSAAASTSSVTSSTQTSDKDSDTAKTNSDSTKSASGDTNNGEFAPATREITAGDKSTYDADGLKPEAAAAVKAAGIDPKTLSDYQKEALNKVDYTRKNAAGNAQMTYSDFKKIADALISKDGRYAIPYFNAKEIQNMPAAYTIDAQTGKLEHLDVWDSWPVQDVKTGYVANWNGYQLVVAMMGVPEANDNHIYLLYNKYGDNNLANWKNAGPIFGYNASPLLQQWSGSAVVNTDGSIQLFYTQVDGSQGTNHQKLASVTLLLSDNNGEVKIEKLANDHVVFEGDGYHYQTYKQWIETNKGADNIAMRDAHVIEGEDGHRYLVFEASTGTEGYQGLDQIYNWSNYGGDDAFNIKSLLDVLENRDIKSRASWANAAIGILRLTDDETNPQVAEVYSPLLTATMVSDEIERPDVVKLNGKYYLFAATRLNRGSNDHAWMAANDAVGDNVAMVGYVSDSLNGKYVPLNESGVVLTASVPANWRTATYSYYAVPVEGHSNWLLITSYITNRSHVAGDEYESTWAPSFILQVNDDNTTTILAKMTNQGDWIWDDGSENPAMMGTEETAALPGERDKVVNWDEIGYKSNYDVPSVPEYPEIPSTPKSKYGMPGDPLFQDDTPETPKTPETPRRVDRYNNPTPTKSSLLPQTGNVVTNILSALGMLLASAGMALGFKRKND</sequence>
<dbReference type="PROSITE" id="PS50847">
    <property type="entry name" value="GRAM_POS_ANCHORING"/>
    <property type="match status" value="1"/>
</dbReference>
<gene>
    <name evidence="16" type="ORF">L2422_03795</name>
</gene>
<evidence type="ECO:0000256" key="5">
    <source>
        <dbReference type="ARBA" id="ARBA00022837"/>
    </source>
</evidence>
<dbReference type="GO" id="GO:0050053">
    <property type="term" value="F:levansucrase activity"/>
    <property type="evidence" value="ECO:0007669"/>
    <property type="project" value="InterPro"/>
</dbReference>
<feature type="binding site" evidence="9">
    <location>
        <position position="399"/>
    </location>
    <ligand>
        <name>Ca(2+)</name>
        <dbReference type="ChEBI" id="CHEBI:29108"/>
        <label>1</label>
    </ligand>
</feature>
<feature type="binding site" evidence="9">
    <location>
        <position position="430"/>
    </location>
    <ligand>
        <name>Ca(2+)</name>
        <dbReference type="ChEBI" id="CHEBI:29108"/>
        <label>1</label>
    </ligand>
</feature>
<dbReference type="SUPFAM" id="SSF75005">
    <property type="entry name" value="Arabinanase/levansucrase/invertase"/>
    <property type="match status" value="1"/>
</dbReference>
<feature type="binding site" evidence="8">
    <location>
        <position position="522"/>
    </location>
    <ligand>
        <name>substrate</name>
    </ligand>
</feature>
<feature type="active site" description="Nucleophile" evidence="7">
    <location>
        <position position="254"/>
    </location>
</feature>
<feature type="binding site" evidence="9">
    <location>
        <position position="501"/>
    </location>
    <ligand>
        <name>Ca(2+)</name>
        <dbReference type="ChEBI" id="CHEBI:29108"/>
        <label>1</label>
    </ligand>
</feature>
<comment type="cofactor">
    <cofactor evidence="9">
        <name>Ca(2+)</name>
        <dbReference type="ChEBI" id="CHEBI:29108"/>
    </cofactor>
</comment>
<dbReference type="Proteomes" id="UP001213015">
    <property type="component" value="Unassembled WGS sequence"/>
</dbReference>
<dbReference type="GO" id="GO:0016787">
    <property type="term" value="F:hydrolase activity"/>
    <property type="evidence" value="ECO:0007669"/>
    <property type="project" value="UniProtKB-KW"/>
</dbReference>
<keyword evidence="6" id="KW-0572">Peptidoglycan-anchor</keyword>
<dbReference type="AlphaFoldDB" id="A0AAP3GW62"/>
<keyword evidence="4 14" id="KW-0732">Signal</keyword>
<feature type="binding site" evidence="9">
    <location>
        <position position="299"/>
    </location>
    <ligand>
        <name>Ca(2+)</name>
        <dbReference type="ChEBI" id="CHEBI:29108"/>
        <label>1</label>
    </ligand>
</feature>
<organism evidence="16 17">
    <name type="scientific">Lactobacillus mulieris</name>
    <dbReference type="NCBI Taxonomy" id="2508708"/>
    <lineage>
        <taxon>Bacteria</taxon>
        <taxon>Bacillati</taxon>
        <taxon>Bacillota</taxon>
        <taxon>Bacilli</taxon>
        <taxon>Lactobacillales</taxon>
        <taxon>Lactobacillaceae</taxon>
        <taxon>Lactobacillus</taxon>
    </lineage>
</organism>
<dbReference type="InterPro" id="IPR003469">
    <property type="entry name" value="Glyco_hydro_68"/>
</dbReference>
<feature type="signal peptide" evidence="14">
    <location>
        <begin position="1"/>
        <end position="32"/>
    </location>
</feature>
<keyword evidence="3" id="KW-0964">Secreted</keyword>
<feature type="active site" description="Proton donor/acceptor" evidence="7">
    <location>
        <position position="504"/>
    </location>
</feature>
<feature type="binding site" evidence="9">
    <location>
        <position position="467"/>
    </location>
    <ligand>
        <name>Ca(2+)</name>
        <dbReference type="ChEBI" id="CHEBI:29108"/>
        <label>1</label>
    </ligand>
</feature>
<dbReference type="EMBL" id="JAKHLF010000004">
    <property type="protein sequence ID" value="MCZ3844646.1"/>
    <property type="molecule type" value="Genomic_DNA"/>
</dbReference>
<dbReference type="RefSeq" id="WP_006585896.1">
    <property type="nucleotide sequence ID" value="NZ_CABMGH010000038.1"/>
</dbReference>
<feature type="region of interest" description="Disordered" evidence="12">
    <location>
        <begin position="101"/>
        <end position="156"/>
    </location>
</feature>
<feature type="binding site" evidence="8">
    <location>
        <position position="323"/>
    </location>
    <ligand>
        <name>substrate</name>
    </ligand>
</feature>
<keyword evidence="2" id="KW-0134">Cell wall</keyword>
<dbReference type="InterPro" id="IPR019931">
    <property type="entry name" value="LPXTG_anchor"/>
</dbReference>
<evidence type="ECO:0000256" key="3">
    <source>
        <dbReference type="ARBA" id="ARBA00022525"/>
    </source>
</evidence>
<feature type="domain" description="Gram-positive cocci surface proteins LPxTG" evidence="15">
    <location>
        <begin position="738"/>
        <end position="770"/>
    </location>
</feature>
<comment type="caution">
    <text evidence="16">The sequence shown here is derived from an EMBL/GenBank/DDBJ whole genome shotgun (WGS) entry which is preliminary data.</text>
</comment>
<feature type="binding site" evidence="9">
    <location>
        <position position="642"/>
    </location>
    <ligand>
        <name>Ca(2+)</name>
        <dbReference type="ChEBI" id="CHEBI:29108"/>
        <label>1</label>
    </ligand>
</feature>
<keyword evidence="13" id="KW-1133">Transmembrane helix</keyword>
<protein>
    <submittedName>
        <fullName evidence="16">Glycoside hydrolase family 68 protein</fullName>
    </submittedName>
</protein>
<feature type="compositionally biased region" description="Low complexity" evidence="12">
    <location>
        <begin position="121"/>
        <end position="132"/>
    </location>
</feature>
<keyword evidence="13" id="KW-0812">Transmembrane</keyword>
<feature type="binding site" evidence="9">
    <location>
        <position position="640"/>
    </location>
    <ligand>
        <name>Ca(2+)</name>
        <dbReference type="ChEBI" id="CHEBI:29108"/>
        <label>1</label>
    </ligand>
</feature>
<dbReference type="Pfam" id="PF00746">
    <property type="entry name" value="Gram_pos_anchor"/>
    <property type="match status" value="1"/>
</dbReference>
<keyword evidence="5 9" id="KW-0106">Calcium</keyword>
<feature type="binding site" evidence="9">
    <location>
        <position position="469"/>
    </location>
    <ligand>
        <name>Ca(2+)</name>
        <dbReference type="ChEBI" id="CHEBI:29108"/>
        <label>1</label>
    </ligand>
</feature>
<dbReference type="Gene3D" id="2.115.10.20">
    <property type="entry name" value="Glycosyl hydrolase domain, family 43"/>
    <property type="match status" value="1"/>
</dbReference>
<dbReference type="CDD" id="cd08997">
    <property type="entry name" value="GH68"/>
    <property type="match status" value="1"/>
</dbReference>
<keyword evidence="13" id="KW-0472">Membrane</keyword>
<dbReference type="NCBIfam" id="TIGR01167">
    <property type="entry name" value="LPXTG_anchor"/>
    <property type="match status" value="1"/>
</dbReference>
<evidence type="ECO:0000256" key="6">
    <source>
        <dbReference type="ARBA" id="ARBA00023088"/>
    </source>
</evidence>
<keyword evidence="16" id="KW-0378">Hydrolase</keyword>
<feature type="binding site" evidence="9">
    <location>
        <position position="647"/>
    </location>
    <ligand>
        <name>Ca(2+)</name>
        <dbReference type="ChEBI" id="CHEBI:29108"/>
        <label>1</label>
    </ligand>
</feature>
<feature type="binding site" evidence="8">
    <location>
        <begin position="502"/>
        <end position="504"/>
    </location>
    <ligand>
        <name>substrate</name>
    </ligand>
</feature>
<evidence type="ECO:0000313" key="17">
    <source>
        <dbReference type="Proteomes" id="UP001213015"/>
    </source>
</evidence>
<proteinExistence type="inferred from homology"/>
<evidence type="ECO:0000256" key="1">
    <source>
        <dbReference type="ARBA" id="ARBA00006775"/>
    </source>
</evidence>
<evidence type="ECO:0000256" key="12">
    <source>
        <dbReference type="SAM" id="MobiDB-lite"/>
    </source>
</evidence>
<accession>A0AAP3GW62</accession>
<feature type="region of interest" description="Disordered" evidence="12">
    <location>
        <begin position="694"/>
        <end position="739"/>
    </location>
</feature>
<feature type="transmembrane region" description="Helical" evidence="13">
    <location>
        <begin position="744"/>
        <end position="765"/>
    </location>
</feature>
<evidence type="ECO:0000256" key="2">
    <source>
        <dbReference type="ARBA" id="ARBA00022512"/>
    </source>
</evidence>
<evidence type="ECO:0000256" key="11">
    <source>
        <dbReference type="RuleBase" id="RU361220"/>
    </source>
</evidence>
<evidence type="ECO:0000256" key="9">
    <source>
        <dbReference type="PIRSR" id="PIRSR603469-3"/>
    </source>
</evidence>
<dbReference type="GO" id="GO:0046872">
    <property type="term" value="F:metal ion binding"/>
    <property type="evidence" value="ECO:0007669"/>
    <property type="project" value="UniProtKB-KW"/>
</dbReference>
<feature type="region of interest" description="Disordered" evidence="12">
    <location>
        <begin position="34"/>
        <end position="54"/>
    </location>
</feature>
<feature type="binding site" evidence="8">
    <location>
        <position position="253"/>
    </location>
    <ligand>
        <name>substrate</name>
    </ligand>
</feature>
<feature type="compositionally biased region" description="Polar residues" evidence="12">
    <location>
        <begin position="728"/>
        <end position="739"/>
    </location>
</feature>
<evidence type="ECO:0000256" key="13">
    <source>
        <dbReference type="SAM" id="Phobius"/>
    </source>
</evidence>
<feature type="compositionally biased region" description="Low complexity" evidence="12">
    <location>
        <begin position="101"/>
        <end position="113"/>
    </location>
</feature>
<evidence type="ECO:0000259" key="15">
    <source>
        <dbReference type="PROSITE" id="PS50847"/>
    </source>
</evidence>